<comment type="caution">
    <text evidence="2">The sequence shown here is derived from an EMBL/GenBank/DDBJ whole genome shotgun (WGS) entry which is preliminary data.</text>
</comment>
<feature type="domain" description="DUF4031" evidence="1">
    <location>
        <begin position="3"/>
        <end position="77"/>
    </location>
</feature>
<protein>
    <submittedName>
        <fullName evidence="2">DUF4031 domain-containing protein</fullName>
    </submittedName>
</protein>
<dbReference type="Pfam" id="PF13223">
    <property type="entry name" value="DUF4031"/>
    <property type="match status" value="1"/>
</dbReference>
<evidence type="ECO:0000259" key="1">
    <source>
        <dbReference type="Pfam" id="PF13223"/>
    </source>
</evidence>
<reference evidence="2 3" key="1">
    <citation type="submission" date="2020-09" db="EMBL/GenBank/DDBJ databases">
        <title>Biosynthesis of the nuclear factor of activated T cells inhibitor NFAT-133 and its congeners in Streptomyces pactum.</title>
        <authorList>
            <person name="Zhou W."/>
            <person name="Posri P."/>
            <person name="Abugrain M.E."/>
            <person name="Weisberg A.J."/>
            <person name="Chang J.H."/>
            <person name="Mahmud T."/>
        </authorList>
    </citation>
    <scope>NUCLEOTIDE SEQUENCE [LARGE SCALE GENOMIC DNA]</scope>
    <source>
        <strain evidence="2 3">ATCC 27456</strain>
    </source>
</reference>
<keyword evidence="3" id="KW-1185">Reference proteome</keyword>
<dbReference type="Proteomes" id="UP000807371">
    <property type="component" value="Unassembled WGS sequence"/>
</dbReference>
<gene>
    <name evidence="2" type="ORF">IHE55_16895</name>
</gene>
<proteinExistence type="predicted"/>
<dbReference type="EMBL" id="JACYXC010000001">
    <property type="protein sequence ID" value="MBH5336364.1"/>
    <property type="molecule type" value="Genomic_DNA"/>
</dbReference>
<dbReference type="InterPro" id="IPR025109">
    <property type="entry name" value="DUF4031"/>
</dbReference>
<accession>A0ABS0NMS7</accession>
<evidence type="ECO:0000313" key="2">
    <source>
        <dbReference type="EMBL" id="MBH5336364.1"/>
    </source>
</evidence>
<organism evidence="2 3">
    <name type="scientific">Streptomyces pactum</name>
    <dbReference type="NCBI Taxonomy" id="68249"/>
    <lineage>
        <taxon>Bacteria</taxon>
        <taxon>Bacillati</taxon>
        <taxon>Actinomycetota</taxon>
        <taxon>Actinomycetes</taxon>
        <taxon>Kitasatosporales</taxon>
        <taxon>Streptomycetaceae</taxon>
        <taxon>Streptomyces</taxon>
    </lineage>
</organism>
<name>A0ABS0NMS7_9ACTN</name>
<evidence type="ECO:0000313" key="3">
    <source>
        <dbReference type="Proteomes" id="UP000807371"/>
    </source>
</evidence>
<sequence>MAVYIDPPVWPGHGRMWSHLVSDVSYDELHAFADRIGAPRGDFERDHYEVPSELYGEAVRAGAVEVGSRELVRRLVAAGLRQQGTPH</sequence>
<dbReference type="RefSeq" id="WP_197989788.1">
    <property type="nucleotide sequence ID" value="NZ_JACYXC010000001.1"/>
</dbReference>